<dbReference type="Proteomes" id="UP001604336">
    <property type="component" value="Unassembled WGS sequence"/>
</dbReference>
<sequence length="118" mass="13248">MGFLNGDLDEEVYIKQPGGFSSSDGYIFMMVGGAISWRSAKQTLTATSNREVEFVSCFERIVLSALWIESDSTMAIYYITKGGGPWSILATLLHIRLLLAFDRDTISYIYRKSNKVTD</sequence>
<evidence type="ECO:0000313" key="1">
    <source>
        <dbReference type="EMBL" id="KAL2471141.1"/>
    </source>
</evidence>
<name>A0ABD1Q4L7_9LAMI</name>
<dbReference type="AlphaFoldDB" id="A0ABD1Q4L7"/>
<organism evidence="1 2">
    <name type="scientific">Abeliophyllum distichum</name>
    <dbReference type="NCBI Taxonomy" id="126358"/>
    <lineage>
        <taxon>Eukaryota</taxon>
        <taxon>Viridiplantae</taxon>
        <taxon>Streptophyta</taxon>
        <taxon>Embryophyta</taxon>
        <taxon>Tracheophyta</taxon>
        <taxon>Spermatophyta</taxon>
        <taxon>Magnoliopsida</taxon>
        <taxon>eudicotyledons</taxon>
        <taxon>Gunneridae</taxon>
        <taxon>Pentapetalae</taxon>
        <taxon>asterids</taxon>
        <taxon>lamiids</taxon>
        <taxon>Lamiales</taxon>
        <taxon>Oleaceae</taxon>
        <taxon>Forsythieae</taxon>
        <taxon>Abeliophyllum</taxon>
    </lineage>
</organism>
<dbReference type="EMBL" id="JBFOLK010000012">
    <property type="protein sequence ID" value="KAL2471141.1"/>
    <property type="molecule type" value="Genomic_DNA"/>
</dbReference>
<comment type="caution">
    <text evidence="1">The sequence shown here is derived from an EMBL/GenBank/DDBJ whole genome shotgun (WGS) entry which is preliminary data.</text>
</comment>
<protein>
    <submittedName>
        <fullName evidence="1">Retrovirus-related Pol polyprotein from transposon TNT 1-94</fullName>
    </submittedName>
</protein>
<accession>A0ABD1Q4L7</accession>
<gene>
    <name evidence="1" type="ORF">Adt_39277</name>
</gene>
<keyword evidence="2" id="KW-1185">Reference proteome</keyword>
<reference evidence="2" key="1">
    <citation type="submission" date="2024-07" db="EMBL/GenBank/DDBJ databases">
        <title>Two chromosome-level genome assemblies of Korean endemic species Abeliophyllum distichum and Forsythia ovata (Oleaceae).</title>
        <authorList>
            <person name="Jang H."/>
        </authorList>
    </citation>
    <scope>NUCLEOTIDE SEQUENCE [LARGE SCALE GENOMIC DNA]</scope>
</reference>
<evidence type="ECO:0000313" key="2">
    <source>
        <dbReference type="Proteomes" id="UP001604336"/>
    </source>
</evidence>
<proteinExistence type="predicted"/>